<accession>A0A914V7E6</accession>
<evidence type="ECO:0000313" key="2">
    <source>
        <dbReference type="WBParaSite" id="PSAMB.scaffold15size126113.g377.t1"/>
    </source>
</evidence>
<reference evidence="2" key="1">
    <citation type="submission" date="2022-11" db="UniProtKB">
        <authorList>
            <consortium name="WormBaseParasite"/>
        </authorList>
    </citation>
    <scope>IDENTIFICATION</scope>
</reference>
<evidence type="ECO:0000313" key="1">
    <source>
        <dbReference type="Proteomes" id="UP000887566"/>
    </source>
</evidence>
<sequence length="97" mass="10242">MLHRLFDHIQIGITSTRSLSRAECICRGTESTLVASKVVLIGQWSGLSHLPAASTRSHTAGTAAAFSVCPTAPQHSSLTKLVSWSDCVFGPPPLVAN</sequence>
<dbReference type="WBParaSite" id="PSAMB.scaffold15size126113.g377.t1">
    <property type="protein sequence ID" value="PSAMB.scaffold15size126113.g377.t1"/>
    <property type="gene ID" value="PSAMB.scaffold15size126113.g377"/>
</dbReference>
<proteinExistence type="predicted"/>
<dbReference type="Proteomes" id="UP000887566">
    <property type="component" value="Unplaced"/>
</dbReference>
<keyword evidence="1" id="KW-1185">Reference proteome</keyword>
<dbReference type="AlphaFoldDB" id="A0A914V7E6"/>
<organism evidence="1 2">
    <name type="scientific">Plectus sambesii</name>
    <dbReference type="NCBI Taxonomy" id="2011161"/>
    <lineage>
        <taxon>Eukaryota</taxon>
        <taxon>Metazoa</taxon>
        <taxon>Ecdysozoa</taxon>
        <taxon>Nematoda</taxon>
        <taxon>Chromadorea</taxon>
        <taxon>Plectida</taxon>
        <taxon>Plectina</taxon>
        <taxon>Plectoidea</taxon>
        <taxon>Plectidae</taxon>
        <taxon>Plectus</taxon>
    </lineage>
</organism>
<name>A0A914V7E6_9BILA</name>
<protein>
    <submittedName>
        <fullName evidence="2">Uncharacterized protein</fullName>
    </submittedName>
</protein>